<proteinExistence type="predicted"/>
<evidence type="ECO:0000256" key="2">
    <source>
        <dbReference type="ARBA" id="ARBA00022692"/>
    </source>
</evidence>
<dbReference type="EMBL" id="UINC01008597">
    <property type="protein sequence ID" value="SVA38664.1"/>
    <property type="molecule type" value="Genomic_DNA"/>
</dbReference>
<evidence type="ECO:0000256" key="4">
    <source>
        <dbReference type="ARBA" id="ARBA00023136"/>
    </source>
</evidence>
<dbReference type="PANTHER" id="PTHR35791">
    <property type="entry name" value="UPF0754 MEMBRANE PROTEIN YHEB"/>
    <property type="match status" value="1"/>
</dbReference>
<dbReference type="Pfam" id="PF04286">
    <property type="entry name" value="DUF445"/>
    <property type="match status" value="2"/>
</dbReference>
<keyword evidence="2 5" id="KW-0812">Transmembrane</keyword>
<sequence>VTLIDMLIENWRYAILPVLGMLIGWGTNWLALKMLFKPRKPFGIGRYKIQGLIPSRRNDLSGTIAKTISAELLSSEDLVKAMNELDIKGIALSQVDSIIERKIESLDLKSSLPLGILHNTIVSTAQSIVSSQVEDSIDEFLENMGDHVSGNLDIVRLMEEKLDSLDDERIEEIVTEVSRKELKHIERLGAVLGFIIGCLQVLLLWLTE</sequence>
<feature type="transmembrane region" description="Helical" evidence="5">
    <location>
        <begin position="188"/>
        <end position="206"/>
    </location>
</feature>
<evidence type="ECO:0000256" key="3">
    <source>
        <dbReference type="ARBA" id="ARBA00022989"/>
    </source>
</evidence>
<gene>
    <name evidence="6" type="ORF">METZ01_LOCUS91518</name>
</gene>
<comment type="subcellular location">
    <subcellularLocation>
        <location evidence="1">Endomembrane system</location>
    </subcellularLocation>
</comment>
<evidence type="ECO:0008006" key="7">
    <source>
        <dbReference type="Google" id="ProtNLM"/>
    </source>
</evidence>
<dbReference type="GO" id="GO:0012505">
    <property type="term" value="C:endomembrane system"/>
    <property type="evidence" value="ECO:0007669"/>
    <property type="project" value="UniProtKB-SubCell"/>
</dbReference>
<evidence type="ECO:0000313" key="6">
    <source>
        <dbReference type="EMBL" id="SVA38664.1"/>
    </source>
</evidence>
<feature type="non-terminal residue" evidence="6">
    <location>
        <position position="1"/>
    </location>
</feature>
<dbReference type="PANTHER" id="PTHR35791:SF1">
    <property type="entry name" value="UPF0754 MEMBRANE PROTEIN YHEB"/>
    <property type="match status" value="1"/>
</dbReference>
<feature type="transmembrane region" description="Helical" evidence="5">
    <location>
        <begin position="13"/>
        <end position="32"/>
    </location>
</feature>
<keyword evidence="3 5" id="KW-1133">Transmembrane helix</keyword>
<accession>A0A381VER1</accession>
<evidence type="ECO:0000256" key="5">
    <source>
        <dbReference type="SAM" id="Phobius"/>
    </source>
</evidence>
<name>A0A381VER1_9ZZZZ</name>
<dbReference type="InterPro" id="IPR007383">
    <property type="entry name" value="DUF445"/>
</dbReference>
<keyword evidence="4 5" id="KW-0472">Membrane</keyword>
<dbReference type="AlphaFoldDB" id="A0A381VER1"/>
<reference evidence="6" key="1">
    <citation type="submission" date="2018-05" db="EMBL/GenBank/DDBJ databases">
        <authorList>
            <person name="Lanie J.A."/>
            <person name="Ng W.-L."/>
            <person name="Kazmierczak K.M."/>
            <person name="Andrzejewski T.M."/>
            <person name="Davidsen T.M."/>
            <person name="Wayne K.J."/>
            <person name="Tettelin H."/>
            <person name="Glass J.I."/>
            <person name="Rusch D."/>
            <person name="Podicherti R."/>
            <person name="Tsui H.-C.T."/>
            <person name="Winkler M.E."/>
        </authorList>
    </citation>
    <scope>NUCLEOTIDE SEQUENCE</scope>
</reference>
<evidence type="ECO:0000256" key="1">
    <source>
        <dbReference type="ARBA" id="ARBA00004308"/>
    </source>
</evidence>
<protein>
    <recommendedName>
        <fullName evidence="7">DUF445 domain-containing protein</fullName>
    </recommendedName>
</protein>
<organism evidence="6">
    <name type="scientific">marine metagenome</name>
    <dbReference type="NCBI Taxonomy" id="408172"/>
    <lineage>
        <taxon>unclassified sequences</taxon>
        <taxon>metagenomes</taxon>
        <taxon>ecological metagenomes</taxon>
    </lineage>
</organism>